<dbReference type="EMBL" id="ML977324">
    <property type="protein sequence ID" value="KAF2114878.1"/>
    <property type="molecule type" value="Genomic_DNA"/>
</dbReference>
<evidence type="ECO:0008006" key="3">
    <source>
        <dbReference type="Google" id="ProtNLM"/>
    </source>
</evidence>
<gene>
    <name evidence="1" type="ORF">BDV96DRAFT_660249</name>
</gene>
<sequence length="339" mass="38725">MAVQSKVSQHFRFLDLPKELRLMVYERLLVRRVHSKLRGTYDKTKSIHDVITRVSNNDGTLPSFRNRDFWLEGVEFRPAEYTCTLVSHVAPVAILATCRLVSLEALSIIGPKLRQIRTLPIRLIIETEEFADQTMLLNNLLRPINIWKGSQHGNVEQTPCVGYSSGVVSTLAELNSGSPSSKSNNATDNKRALTVDEVLGYGPREFRDKEQRSDFREFVLRAVQYNSCAEMAFEVGKKELLKLDTLASEISNIGRMLVAVPFHDYPLRARPFCRIPYSEYPNWMEELQLLAENKRISILNDRLFQDMVARTGKPCNPGLFECRPIDADEFENEWTEGGV</sequence>
<dbReference type="OrthoDB" id="5314997at2759"/>
<accession>A0A6A5Z910</accession>
<dbReference type="AlphaFoldDB" id="A0A6A5Z910"/>
<protein>
    <recommendedName>
        <fullName evidence="3">F-box domain-containing protein</fullName>
    </recommendedName>
</protein>
<organism evidence="1 2">
    <name type="scientific">Lophiotrema nucula</name>
    <dbReference type="NCBI Taxonomy" id="690887"/>
    <lineage>
        <taxon>Eukaryota</taxon>
        <taxon>Fungi</taxon>
        <taxon>Dikarya</taxon>
        <taxon>Ascomycota</taxon>
        <taxon>Pezizomycotina</taxon>
        <taxon>Dothideomycetes</taxon>
        <taxon>Pleosporomycetidae</taxon>
        <taxon>Pleosporales</taxon>
        <taxon>Lophiotremataceae</taxon>
        <taxon>Lophiotrema</taxon>
    </lineage>
</organism>
<reference evidence="1" key="1">
    <citation type="journal article" date="2020" name="Stud. Mycol.">
        <title>101 Dothideomycetes genomes: a test case for predicting lifestyles and emergence of pathogens.</title>
        <authorList>
            <person name="Haridas S."/>
            <person name="Albert R."/>
            <person name="Binder M."/>
            <person name="Bloem J."/>
            <person name="Labutti K."/>
            <person name="Salamov A."/>
            <person name="Andreopoulos B."/>
            <person name="Baker S."/>
            <person name="Barry K."/>
            <person name="Bills G."/>
            <person name="Bluhm B."/>
            <person name="Cannon C."/>
            <person name="Castanera R."/>
            <person name="Culley D."/>
            <person name="Daum C."/>
            <person name="Ezra D."/>
            <person name="Gonzalez J."/>
            <person name="Henrissat B."/>
            <person name="Kuo A."/>
            <person name="Liang C."/>
            <person name="Lipzen A."/>
            <person name="Lutzoni F."/>
            <person name="Magnuson J."/>
            <person name="Mondo S."/>
            <person name="Nolan M."/>
            <person name="Ohm R."/>
            <person name="Pangilinan J."/>
            <person name="Park H.-J."/>
            <person name="Ramirez L."/>
            <person name="Alfaro M."/>
            <person name="Sun H."/>
            <person name="Tritt A."/>
            <person name="Yoshinaga Y."/>
            <person name="Zwiers L.-H."/>
            <person name="Turgeon B."/>
            <person name="Goodwin S."/>
            <person name="Spatafora J."/>
            <person name="Crous P."/>
            <person name="Grigoriev I."/>
        </authorList>
    </citation>
    <scope>NUCLEOTIDE SEQUENCE</scope>
    <source>
        <strain evidence="1">CBS 627.86</strain>
    </source>
</reference>
<keyword evidence="2" id="KW-1185">Reference proteome</keyword>
<proteinExistence type="predicted"/>
<evidence type="ECO:0000313" key="1">
    <source>
        <dbReference type="EMBL" id="KAF2114878.1"/>
    </source>
</evidence>
<dbReference type="Proteomes" id="UP000799770">
    <property type="component" value="Unassembled WGS sequence"/>
</dbReference>
<evidence type="ECO:0000313" key="2">
    <source>
        <dbReference type="Proteomes" id="UP000799770"/>
    </source>
</evidence>
<name>A0A6A5Z910_9PLEO</name>